<evidence type="ECO:0000313" key="3">
    <source>
        <dbReference type="Proteomes" id="UP000196587"/>
    </source>
</evidence>
<dbReference type="AlphaFoldDB" id="A0A1Y4JK68"/>
<keyword evidence="1" id="KW-0812">Transmembrane</keyword>
<dbReference type="EMBL" id="NFKE01000025">
    <property type="protein sequence ID" value="OUP31219.1"/>
    <property type="molecule type" value="Genomic_DNA"/>
</dbReference>
<organism evidence="2 3">
    <name type="scientific">Bacteroides clarus</name>
    <dbReference type="NCBI Taxonomy" id="626929"/>
    <lineage>
        <taxon>Bacteria</taxon>
        <taxon>Pseudomonadati</taxon>
        <taxon>Bacteroidota</taxon>
        <taxon>Bacteroidia</taxon>
        <taxon>Bacteroidales</taxon>
        <taxon>Bacteroidaceae</taxon>
        <taxon>Bacteroides</taxon>
    </lineage>
</organism>
<feature type="transmembrane region" description="Helical" evidence="1">
    <location>
        <begin position="19"/>
        <end position="38"/>
    </location>
</feature>
<name>A0A1Y4JK68_9BACE</name>
<dbReference type="Proteomes" id="UP000196587">
    <property type="component" value="Unassembled WGS sequence"/>
</dbReference>
<comment type="caution">
    <text evidence="2">The sequence shown here is derived from an EMBL/GenBank/DDBJ whole genome shotgun (WGS) entry which is preliminary data.</text>
</comment>
<evidence type="ECO:0000313" key="2">
    <source>
        <dbReference type="EMBL" id="OUP31219.1"/>
    </source>
</evidence>
<feature type="transmembrane region" description="Helical" evidence="1">
    <location>
        <begin position="45"/>
        <end position="63"/>
    </location>
</feature>
<accession>A0A1Y4JK68</accession>
<gene>
    <name evidence="2" type="ORF">B5F24_17305</name>
</gene>
<reference evidence="3" key="1">
    <citation type="submission" date="2017-04" db="EMBL/GenBank/DDBJ databases">
        <title>Function of individual gut microbiota members based on whole genome sequencing of pure cultures obtained from chicken caecum.</title>
        <authorList>
            <person name="Medvecky M."/>
            <person name="Cejkova D."/>
            <person name="Polansky O."/>
            <person name="Karasova D."/>
            <person name="Kubasova T."/>
            <person name="Cizek A."/>
            <person name="Rychlik I."/>
        </authorList>
    </citation>
    <scope>NUCLEOTIDE SEQUENCE [LARGE SCALE GENOMIC DNA]</scope>
    <source>
        <strain evidence="3">An189</strain>
    </source>
</reference>
<protein>
    <submittedName>
        <fullName evidence="2">Uncharacterized protein</fullName>
    </submittedName>
</protein>
<keyword evidence="1" id="KW-1133">Transmembrane helix</keyword>
<keyword evidence="1" id="KW-0472">Membrane</keyword>
<sequence length="64" mass="7284">MPNAIDAPFSASYISSFSNIKYCIAGASIIIIFFKVYLKIACFQYLLEIVVSSFFYCLFHIILN</sequence>
<evidence type="ECO:0000256" key="1">
    <source>
        <dbReference type="SAM" id="Phobius"/>
    </source>
</evidence>
<proteinExistence type="predicted"/>